<dbReference type="EMBL" id="PISP01000001">
    <property type="protein sequence ID" value="PKD44759.1"/>
    <property type="molecule type" value="Genomic_DNA"/>
</dbReference>
<name>A0A2N0VKR7_9BACT</name>
<dbReference type="PRINTS" id="PR00992">
    <property type="entry name" value="ALARACEMASE"/>
</dbReference>
<comment type="function">
    <text evidence="5">Catalyzes the interconversion of L-alanine and D-alanine. May also act on other amino acids.</text>
</comment>
<sequence length="366" mass="40880">MEKETIWSVILKNHFPNSYLEIDLDAISKNLEAIKQRVPNKKVLAVVKCNAYSHGVVNVAKHIQEQVDWFAVANVDEAIELRRASITKPVLVFGVPTYETAAAYQTHNLTATVSHLTHFSILMDGTDYHLNFDTGMGRLGFSPEQVKEVRQQAVLNQRLTCSGIYSHYATADDPGSELVQKQADRFSDLIKQFEEIPLKHISNTGAATNYNTDHYDMIRTGLGLLGYNPGQTRHKWLKPALTWKSKVAQVRPVKRGDTVSYGATWRCPEDGYLATIPVGYGDGIPRSLSNKLQVSINGKLYSQVGNVTMDYIMVYLKGDKISTDADVTLLGGEALNAADWSELAGTNVHEILTNLKGRFEREYLNF</sequence>
<evidence type="ECO:0000259" key="8">
    <source>
        <dbReference type="SMART" id="SM01005"/>
    </source>
</evidence>
<dbReference type="SMART" id="SM01005">
    <property type="entry name" value="Ala_racemase_C"/>
    <property type="match status" value="1"/>
</dbReference>
<dbReference type="AlphaFoldDB" id="A0A2N0VKR7"/>
<dbReference type="GO" id="GO:0030170">
    <property type="term" value="F:pyridoxal phosphate binding"/>
    <property type="evidence" value="ECO:0007669"/>
    <property type="project" value="UniProtKB-UniRule"/>
</dbReference>
<dbReference type="GO" id="GO:0005829">
    <property type="term" value="C:cytosol"/>
    <property type="evidence" value="ECO:0007669"/>
    <property type="project" value="TreeGrafter"/>
</dbReference>
<reference evidence="9 10" key="1">
    <citation type="submission" date="2017-11" db="EMBL/GenBank/DDBJ databases">
        <title>Rhodohalobacter 15182 sp. nov., isolated from a salt lake.</title>
        <authorList>
            <person name="Han S."/>
        </authorList>
    </citation>
    <scope>NUCLEOTIDE SEQUENCE [LARGE SCALE GENOMIC DNA]</scope>
    <source>
        <strain evidence="9 10">15182</strain>
    </source>
</reference>
<dbReference type="PANTHER" id="PTHR30511">
    <property type="entry name" value="ALANINE RACEMASE"/>
    <property type="match status" value="1"/>
</dbReference>
<dbReference type="SUPFAM" id="SSF51419">
    <property type="entry name" value="PLP-binding barrel"/>
    <property type="match status" value="1"/>
</dbReference>
<feature type="binding site" evidence="5 7">
    <location>
        <position position="138"/>
    </location>
    <ligand>
        <name>substrate</name>
    </ligand>
</feature>
<evidence type="ECO:0000256" key="2">
    <source>
        <dbReference type="ARBA" id="ARBA00001933"/>
    </source>
</evidence>
<evidence type="ECO:0000256" key="5">
    <source>
        <dbReference type="HAMAP-Rule" id="MF_01201"/>
    </source>
</evidence>
<dbReference type="UniPathway" id="UPA00042">
    <property type="reaction ID" value="UER00497"/>
</dbReference>
<dbReference type="OrthoDB" id="9801978at2"/>
<dbReference type="Proteomes" id="UP000233398">
    <property type="component" value="Unassembled WGS sequence"/>
</dbReference>
<keyword evidence="4 5" id="KW-0413">Isomerase</keyword>
<comment type="similarity">
    <text evidence="5">Belongs to the alanine racemase family.</text>
</comment>
<dbReference type="InterPro" id="IPR011079">
    <property type="entry name" value="Ala_racemase_C"/>
</dbReference>
<dbReference type="Gene3D" id="3.20.20.10">
    <property type="entry name" value="Alanine racemase"/>
    <property type="match status" value="1"/>
</dbReference>
<keyword evidence="10" id="KW-1185">Reference proteome</keyword>
<dbReference type="FunFam" id="3.20.20.10:FF:000002">
    <property type="entry name" value="Alanine racemase"/>
    <property type="match status" value="1"/>
</dbReference>
<dbReference type="Pfam" id="PF00842">
    <property type="entry name" value="Ala_racemase_C"/>
    <property type="match status" value="1"/>
</dbReference>
<dbReference type="EC" id="5.1.1.1" evidence="5"/>
<evidence type="ECO:0000256" key="3">
    <source>
        <dbReference type="ARBA" id="ARBA00022898"/>
    </source>
</evidence>
<evidence type="ECO:0000313" key="9">
    <source>
        <dbReference type="EMBL" id="PKD44759.1"/>
    </source>
</evidence>
<feature type="domain" description="Alanine racemase C-terminal" evidence="8">
    <location>
        <begin position="240"/>
        <end position="364"/>
    </location>
</feature>
<comment type="cofactor">
    <cofactor evidence="2 5 6">
        <name>pyridoxal 5'-phosphate</name>
        <dbReference type="ChEBI" id="CHEBI:597326"/>
    </cofactor>
</comment>
<dbReference type="NCBIfam" id="TIGR00492">
    <property type="entry name" value="alr"/>
    <property type="match status" value="1"/>
</dbReference>
<dbReference type="Pfam" id="PF01168">
    <property type="entry name" value="Ala_racemase_N"/>
    <property type="match status" value="1"/>
</dbReference>
<dbReference type="InterPro" id="IPR029066">
    <property type="entry name" value="PLP-binding_barrel"/>
</dbReference>
<evidence type="ECO:0000313" key="10">
    <source>
        <dbReference type="Proteomes" id="UP000233398"/>
    </source>
</evidence>
<feature type="active site" description="Proton acceptor; specific for L-alanine" evidence="5">
    <location>
        <position position="261"/>
    </location>
</feature>
<comment type="pathway">
    <text evidence="5">Amino-acid biosynthesis; D-alanine biosynthesis; D-alanine from L-alanine: step 1/1.</text>
</comment>
<comment type="caution">
    <text evidence="9">The sequence shown here is derived from an EMBL/GenBank/DDBJ whole genome shotgun (WGS) entry which is preliminary data.</text>
</comment>
<dbReference type="GO" id="GO:0030632">
    <property type="term" value="P:D-alanine biosynthetic process"/>
    <property type="evidence" value="ECO:0007669"/>
    <property type="project" value="UniProtKB-UniRule"/>
</dbReference>
<evidence type="ECO:0000256" key="7">
    <source>
        <dbReference type="PIRSR" id="PIRSR600821-52"/>
    </source>
</evidence>
<dbReference type="SUPFAM" id="SSF50621">
    <property type="entry name" value="Alanine racemase C-terminal domain-like"/>
    <property type="match status" value="1"/>
</dbReference>
<dbReference type="PANTHER" id="PTHR30511:SF0">
    <property type="entry name" value="ALANINE RACEMASE, CATABOLIC-RELATED"/>
    <property type="match status" value="1"/>
</dbReference>
<feature type="active site" description="Proton acceptor; specific for D-alanine" evidence="5">
    <location>
        <position position="48"/>
    </location>
</feature>
<dbReference type="GO" id="GO:0008784">
    <property type="term" value="F:alanine racemase activity"/>
    <property type="evidence" value="ECO:0007669"/>
    <property type="project" value="UniProtKB-UniRule"/>
</dbReference>
<gene>
    <name evidence="9" type="primary">alr</name>
    <name evidence="9" type="ORF">CWD77_04660</name>
</gene>
<keyword evidence="3 5" id="KW-0663">Pyridoxal phosphate</keyword>
<dbReference type="InterPro" id="IPR009006">
    <property type="entry name" value="Ala_racemase/Decarboxylase_C"/>
</dbReference>
<comment type="catalytic activity">
    <reaction evidence="1 5">
        <text>L-alanine = D-alanine</text>
        <dbReference type="Rhea" id="RHEA:20249"/>
        <dbReference type="ChEBI" id="CHEBI:57416"/>
        <dbReference type="ChEBI" id="CHEBI:57972"/>
        <dbReference type="EC" id="5.1.1.1"/>
    </reaction>
</comment>
<protein>
    <recommendedName>
        <fullName evidence="5">Alanine racemase</fullName>
        <ecNumber evidence="5">5.1.1.1</ecNumber>
    </recommendedName>
</protein>
<dbReference type="Gene3D" id="2.40.37.10">
    <property type="entry name" value="Lyase, Ornithine Decarboxylase, Chain A, domain 1"/>
    <property type="match status" value="1"/>
</dbReference>
<accession>A0A2N0VKR7</accession>
<organism evidence="9 10">
    <name type="scientific">Rhodohalobacter barkolensis</name>
    <dbReference type="NCBI Taxonomy" id="2053187"/>
    <lineage>
        <taxon>Bacteria</taxon>
        <taxon>Pseudomonadati</taxon>
        <taxon>Balneolota</taxon>
        <taxon>Balneolia</taxon>
        <taxon>Balneolales</taxon>
        <taxon>Balneolaceae</taxon>
        <taxon>Rhodohalobacter</taxon>
    </lineage>
</organism>
<evidence type="ECO:0000256" key="1">
    <source>
        <dbReference type="ARBA" id="ARBA00000316"/>
    </source>
</evidence>
<evidence type="ECO:0000256" key="4">
    <source>
        <dbReference type="ARBA" id="ARBA00023235"/>
    </source>
</evidence>
<proteinExistence type="inferred from homology"/>
<feature type="binding site" evidence="5 7">
    <location>
        <position position="309"/>
    </location>
    <ligand>
        <name>substrate</name>
    </ligand>
</feature>
<dbReference type="CDD" id="cd00430">
    <property type="entry name" value="PLPDE_III_AR"/>
    <property type="match status" value="1"/>
</dbReference>
<dbReference type="HAMAP" id="MF_01201">
    <property type="entry name" value="Ala_racemase"/>
    <property type="match status" value="1"/>
</dbReference>
<dbReference type="InterPro" id="IPR000821">
    <property type="entry name" value="Ala_racemase"/>
</dbReference>
<feature type="modified residue" description="N6-(pyridoxal phosphate)lysine" evidence="5 6">
    <location>
        <position position="48"/>
    </location>
</feature>
<dbReference type="InterPro" id="IPR001608">
    <property type="entry name" value="Ala_racemase_N"/>
</dbReference>
<evidence type="ECO:0000256" key="6">
    <source>
        <dbReference type="PIRSR" id="PIRSR600821-50"/>
    </source>
</evidence>